<reference evidence="1 2" key="1">
    <citation type="journal article" date="2021" name="Hortic Res">
        <title>High-quality reference genome and annotation aids understanding of berry development for evergreen blueberry (Vaccinium darrowii).</title>
        <authorList>
            <person name="Yu J."/>
            <person name="Hulse-Kemp A.M."/>
            <person name="Babiker E."/>
            <person name="Staton M."/>
        </authorList>
    </citation>
    <scope>NUCLEOTIDE SEQUENCE [LARGE SCALE GENOMIC DNA]</scope>
    <source>
        <strain evidence="2">cv. NJ 8807/NJ 8810</strain>
        <tissue evidence="1">Young leaf</tissue>
    </source>
</reference>
<organism evidence="1 2">
    <name type="scientific">Vaccinium darrowii</name>
    <dbReference type="NCBI Taxonomy" id="229202"/>
    <lineage>
        <taxon>Eukaryota</taxon>
        <taxon>Viridiplantae</taxon>
        <taxon>Streptophyta</taxon>
        <taxon>Embryophyta</taxon>
        <taxon>Tracheophyta</taxon>
        <taxon>Spermatophyta</taxon>
        <taxon>Magnoliopsida</taxon>
        <taxon>eudicotyledons</taxon>
        <taxon>Gunneridae</taxon>
        <taxon>Pentapetalae</taxon>
        <taxon>asterids</taxon>
        <taxon>Ericales</taxon>
        <taxon>Ericaceae</taxon>
        <taxon>Vaccinioideae</taxon>
        <taxon>Vaccinieae</taxon>
        <taxon>Vaccinium</taxon>
    </lineage>
</organism>
<protein>
    <submittedName>
        <fullName evidence="1">Uncharacterized protein</fullName>
    </submittedName>
</protein>
<evidence type="ECO:0000313" key="1">
    <source>
        <dbReference type="EMBL" id="KAH7857636.1"/>
    </source>
</evidence>
<proteinExistence type="predicted"/>
<keyword evidence="2" id="KW-1185">Reference proteome</keyword>
<dbReference type="EMBL" id="CM037153">
    <property type="protein sequence ID" value="KAH7857636.1"/>
    <property type="molecule type" value="Genomic_DNA"/>
</dbReference>
<sequence>MGGLETKRKKHIMALFHRCAYAPTIAEFDKLLGKLKADGEPKVIEFLSRLANEHWCHPYFVGKRYGELTSNLVECFKSWIKNEHRLPITQLVDTIRVKLMDQMSNRRDSGLKWKTIICPKKDQKLGELFTLSKTWNVVRSNDELYEVHSDPFVSVDIGRRTCPCGE</sequence>
<gene>
    <name evidence="1" type="ORF">Vadar_014855</name>
</gene>
<dbReference type="Proteomes" id="UP000828048">
    <property type="component" value="Chromosome 3"/>
</dbReference>
<evidence type="ECO:0000313" key="2">
    <source>
        <dbReference type="Proteomes" id="UP000828048"/>
    </source>
</evidence>
<comment type="caution">
    <text evidence="1">The sequence shown here is derived from an EMBL/GenBank/DDBJ whole genome shotgun (WGS) entry which is preliminary data.</text>
</comment>
<name>A0ACB7YW41_9ERIC</name>
<accession>A0ACB7YW41</accession>